<dbReference type="Pfam" id="PF03662">
    <property type="entry name" value="Glyco_hydro_79n"/>
    <property type="match status" value="1"/>
</dbReference>
<sequence length="636" mass="70950">MGSLFWLMGLCFWVFVFGYSFSTVNADTAGGGANVEGTVFIDGKAHIGKIDNDFVCATLDWWPPEKCDYGTCSWGHASLLSLDLNDKILLNAIKAFTPLKLRLGGTLQDKVIYDTEDHRLPCTHFVQNTSQLFGFTQGCLPLYRWDELNTFFKNSGAVIIFGLNALSGRSIRPDGSAVGAWDSSNAESLIRYTVKKGYDISAWELGNELSGNGVGTRVAANQYASDTISLRNLVQDIYSGVEPKPQIIAPGGFFDQNWFKEFLDKTTKSLDVITHHIYNLGPGVDTHLIEKILDPSYLDGEANTFSRLQSTINSSASSATSWVGEAGGAYNSGRNLVTNAFVFSFWYLDQLGMASAYDTKTYCRQTLIGGNYGLLNTNTFVPNPDYYSALLWHRLMGRNVLSTSFSGPKKIRAYAHCAKQSQGITLLLINLDNSTTVEAKVAFNGTSTLQHKHKLHRLHRLHKYRHRHRIHRTKVIWFEGSKTSEMEREEYHLTAKDGNLHSQTMLLNGNILTVNASGDIPPLEPLNVNSSSPITIAPFSIVFVHMPSVVLPACRILKLEQGYKVSLSWKRIEVYCWQMPTIRWYQSIPDKAKLESAKPPVSIPTISQGGIPRSKEERVMQTAGDKNAIVWQIFRT</sequence>
<comment type="function">
    <text evidence="10">Endoglycosidase which is a cell surface and extracellular matrix-degrading enzyme. Cleaves heparan sulfate proteoglycans (HSPGs) into heparan sulfate side chains and core proteoglycans.</text>
</comment>
<evidence type="ECO:0000256" key="1">
    <source>
        <dbReference type="ARBA" id="ARBA00004613"/>
    </source>
</evidence>
<comment type="subcellular location">
    <subcellularLocation>
        <location evidence="9">Lysosome membrane</location>
        <topology evidence="9">Peripheral membrane protein</topology>
    </subcellularLocation>
    <subcellularLocation>
        <location evidence="1">Secreted</location>
    </subcellularLocation>
</comment>
<dbReference type="Gene3D" id="3.20.20.80">
    <property type="entry name" value="Glycosidases"/>
    <property type="match status" value="1"/>
</dbReference>
<comment type="similarity">
    <text evidence="2">Belongs to the glycosyl hydrolase 79 family.</text>
</comment>
<keyword evidence="7" id="KW-0325">Glycoprotein</keyword>
<dbReference type="GO" id="GO:0005576">
    <property type="term" value="C:extracellular region"/>
    <property type="evidence" value="ECO:0007669"/>
    <property type="project" value="UniProtKB-SubCell"/>
</dbReference>
<dbReference type="GO" id="GO:0016798">
    <property type="term" value="F:hydrolase activity, acting on glycosyl bonds"/>
    <property type="evidence" value="ECO:0007669"/>
    <property type="project" value="InterPro"/>
</dbReference>
<dbReference type="CAZy" id="GH79">
    <property type="family name" value="Glycoside Hydrolase Family 79"/>
</dbReference>
<dbReference type="PANTHER" id="PTHR14363">
    <property type="entry name" value="HEPARANASE-RELATED"/>
    <property type="match status" value="1"/>
</dbReference>
<keyword evidence="8" id="KW-0458">Lysosome</keyword>
<proteinExistence type="inferred from homology"/>
<dbReference type="ExpressionAtlas" id="A5C7G0">
    <property type="expression patterns" value="baseline and differential"/>
</dbReference>
<feature type="chain" id="PRO_5002678653" description="Heparanase-like protein 3" evidence="11">
    <location>
        <begin position="19"/>
        <end position="636"/>
    </location>
</feature>
<evidence type="ECO:0000256" key="10">
    <source>
        <dbReference type="ARBA" id="ARBA00055929"/>
    </source>
</evidence>
<evidence type="ECO:0000256" key="11">
    <source>
        <dbReference type="SAM" id="SignalP"/>
    </source>
</evidence>
<evidence type="ECO:0000313" key="12">
    <source>
        <dbReference type="EMBL" id="CAN81917.1"/>
    </source>
</evidence>
<name>A5C7G0_VITVI</name>
<dbReference type="PANTHER" id="PTHR14363:SF17">
    <property type="entry name" value="HEPARANASE-LIKE PROTEIN 3"/>
    <property type="match status" value="1"/>
</dbReference>
<evidence type="ECO:0000256" key="2">
    <source>
        <dbReference type="ARBA" id="ARBA00009800"/>
    </source>
</evidence>
<gene>
    <name evidence="12" type="ORF">VITISV_038549</name>
</gene>
<dbReference type="FunFam" id="3.20.20.80:FF:000023">
    <property type="entry name" value="heparanase-like protein 3"/>
    <property type="match status" value="1"/>
</dbReference>
<dbReference type="SUPFAM" id="SSF51445">
    <property type="entry name" value="(Trans)glycosidases"/>
    <property type="match status" value="1"/>
</dbReference>
<accession>A5C7G0</accession>
<evidence type="ECO:0000256" key="6">
    <source>
        <dbReference type="ARBA" id="ARBA00023136"/>
    </source>
</evidence>
<reference evidence="12" key="1">
    <citation type="journal article" date="2007" name="PLoS ONE">
        <title>The first genome sequence of an elite grapevine cultivar (Pinot noir Vitis vinifera L.): coping with a highly heterozygous genome.</title>
        <authorList>
            <person name="Velasco R."/>
            <person name="Zharkikh A."/>
            <person name="Troggio M."/>
            <person name="Cartwright D.A."/>
            <person name="Cestaro A."/>
            <person name="Pruss D."/>
            <person name="Pindo M."/>
            <person name="FitzGerald L.M."/>
            <person name="Vezzulli S."/>
            <person name="Reid J."/>
            <person name="Malacarne G."/>
            <person name="Iliev D."/>
            <person name="Coppola G."/>
            <person name="Wardell B."/>
            <person name="Micheletti D."/>
            <person name="Macalma T."/>
            <person name="Facci M."/>
            <person name="Mitchell J.T."/>
            <person name="Perazzolli M."/>
            <person name="Eldredge G."/>
            <person name="Gatto P."/>
            <person name="Oyzerski R."/>
            <person name="Moretto M."/>
            <person name="Gutin N."/>
            <person name="Stefanini M."/>
            <person name="Chen Y."/>
            <person name="Segala C."/>
            <person name="Davenport C."/>
            <person name="Dematte L."/>
            <person name="Mraz A."/>
            <person name="Battilana J."/>
            <person name="Stormo K."/>
            <person name="Costa F."/>
            <person name="Tao Q."/>
            <person name="Si-Ammour A."/>
            <person name="Harkins T."/>
            <person name="Lackey A."/>
            <person name="Perbost C."/>
            <person name="Taillon B."/>
            <person name="Stella A."/>
            <person name="Solovyev V."/>
            <person name="Fawcett J.A."/>
            <person name="Sterck L."/>
            <person name="Vandepoele K."/>
            <person name="Grando S.M."/>
            <person name="Toppo S."/>
            <person name="Moser C."/>
            <person name="Lanchbury J."/>
            <person name="Bogden R."/>
            <person name="Skolnick M."/>
            <person name="Sgaramella V."/>
            <person name="Bhatnagar S.K."/>
            <person name="Fontana P."/>
            <person name="Gutin A."/>
            <person name="Van de Peer Y."/>
            <person name="Salamini F."/>
            <person name="Viola R."/>
        </authorList>
    </citation>
    <scope>NUCLEOTIDE SEQUENCE</scope>
</reference>
<evidence type="ECO:0000256" key="7">
    <source>
        <dbReference type="ARBA" id="ARBA00023180"/>
    </source>
</evidence>
<dbReference type="AlphaFoldDB" id="A5C7G0"/>
<organism evidence="12">
    <name type="scientific">Vitis vinifera</name>
    <name type="common">Grape</name>
    <dbReference type="NCBI Taxonomy" id="29760"/>
    <lineage>
        <taxon>Eukaryota</taxon>
        <taxon>Viridiplantae</taxon>
        <taxon>Streptophyta</taxon>
        <taxon>Embryophyta</taxon>
        <taxon>Tracheophyta</taxon>
        <taxon>Spermatophyta</taxon>
        <taxon>Magnoliopsida</taxon>
        <taxon>eudicotyledons</taxon>
        <taxon>Gunneridae</taxon>
        <taxon>Pentapetalae</taxon>
        <taxon>rosids</taxon>
        <taxon>Vitales</taxon>
        <taxon>Vitaceae</taxon>
        <taxon>Viteae</taxon>
        <taxon>Vitis</taxon>
    </lineage>
</organism>
<evidence type="ECO:0008006" key="13">
    <source>
        <dbReference type="Google" id="ProtNLM"/>
    </source>
</evidence>
<feature type="signal peptide" evidence="11">
    <location>
        <begin position="1"/>
        <end position="18"/>
    </location>
</feature>
<keyword evidence="5" id="KW-0378">Hydrolase</keyword>
<evidence type="ECO:0000256" key="8">
    <source>
        <dbReference type="ARBA" id="ARBA00023228"/>
    </source>
</evidence>
<keyword evidence="4 11" id="KW-0732">Signal</keyword>
<dbReference type="InterPro" id="IPR017853">
    <property type="entry name" value="GH"/>
</dbReference>
<dbReference type="InterPro" id="IPR005199">
    <property type="entry name" value="Glyco_hydro_79"/>
</dbReference>
<dbReference type="EMBL" id="AM484986">
    <property type="protein sequence ID" value="CAN81917.1"/>
    <property type="molecule type" value="Genomic_DNA"/>
</dbReference>
<dbReference type="GO" id="GO:0005765">
    <property type="term" value="C:lysosomal membrane"/>
    <property type="evidence" value="ECO:0007669"/>
    <property type="project" value="UniProtKB-SubCell"/>
</dbReference>
<evidence type="ECO:0000256" key="4">
    <source>
        <dbReference type="ARBA" id="ARBA00022729"/>
    </source>
</evidence>
<evidence type="ECO:0000256" key="9">
    <source>
        <dbReference type="ARBA" id="ARBA00023765"/>
    </source>
</evidence>
<evidence type="ECO:0000256" key="3">
    <source>
        <dbReference type="ARBA" id="ARBA00022525"/>
    </source>
</evidence>
<keyword evidence="6" id="KW-0472">Membrane</keyword>
<protein>
    <recommendedName>
        <fullName evidence="13">Heparanase-like protein 3</fullName>
    </recommendedName>
</protein>
<keyword evidence="3" id="KW-0964">Secreted</keyword>
<evidence type="ECO:0000256" key="5">
    <source>
        <dbReference type="ARBA" id="ARBA00022801"/>
    </source>
</evidence>